<dbReference type="eggNOG" id="COG1173">
    <property type="taxonomic scope" value="Bacteria"/>
</dbReference>
<feature type="transmembrane region" description="Helical" evidence="12">
    <location>
        <begin position="247"/>
        <end position="273"/>
    </location>
</feature>
<evidence type="ECO:0000256" key="12">
    <source>
        <dbReference type="RuleBase" id="RU363032"/>
    </source>
</evidence>
<dbReference type="GO" id="GO:0015833">
    <property type="term" value="P:peptide transport"/>
    <property type="evidence" value="ECO:0007669"/>
    <property type="project" value="UniProtKB-KW"/>
</dbReference>
<dbReference type="KEGG" id="dni:HX89_08435"/>
<evidence type="ECO:0000256" key="8">
    <source>
        <dbReference type="ARBA" id="ARBA00022989"/>
    </source>
</evidence>
<keyword evidence="2 12" id="KW-0813">Transport</keyword>
<feature type="domain" description="ABC transmembrane type-1" evidence="14">
    <location>
        <begin position="127"/>
        <end position="316"/>
    </location>
</feature>
<reference evidence="15 16" key="1">
    <citation type="submission" date="2014-07" db="EMBL/GenBank/DDBJ databases">
        <title>Genome Sequencing of Dermacoccus nishinomiyaensis.</title>
        <authorList>
            <person name="Hong K.W."/>
            <person name="Chan K.G."/>
        </authorList>
    </citation>
    <scope>NUCLEOTIDE SEQUENCE [LARGE SCALE GENOMIC DNA]</scope>
    <source>
        <strain evidence="15 16">M25</strain>
    </source>
</reference>
<comment type="subcellular location">
    <subcellularLocation>
        <location evidence="1">Cell inner membrane</location>
        <topology evidence="1">Multi-pass membrane protein</topology>
    </subcellularLocation>
    <subcellularLocation>
        <location evidence="12">Cell membrane</location>
        <topology evidence="12">Multi-pass membrane protein</topology>
    </subcellularLocation>
</comment>
<feature type="transmembrane region" description="Helical" evidence="12">
    <location>
        <begin position="166"/>
        <end position="186"/>
    </location>
</feature>
<evidence type="ECO:0000256" key="11">
    <source>
        <dbReference type="ARBA" id="ARBA00072251"/>
    </source>
</evidence>
<dbReference type="GeneID" id="41841168"/>
<evidence type="ECO:0000256" key="1">
    <source>
        <dbReference type="ARBA" id="ARBA00004429"/>
    </source>
</evidence>
<dbReference type="InterPro" id="IPR000515">
    <property type="entry name" value="MetI-like"/>
</dbReference>
<keyword evidence="8 12" id="KW-1133">Transmembrane helix</keyword>
<dbReference type="GO" id="GO:0015031">
    <property type="term" value="P:protein transport"/>
    <property type="evidence" value="ECO:0007669"/>
    <property type="project" value="UniProtKB-KW"/>
</dbReference>
<dbReference type="Proteomes" id="UP000027986">
    <property type="component" value="Chromosome"/>
</dbReference>
<dbReference type="GO" id="GO:0005886">
    <property type="term" value="C:plasma membrane"/>
    <property type="evidence" value="ECO:0007669"/>
    <property type="project" value="UniProtKB-SubCell"/>
</dbReference>
<feature type="transmembrane region" description="Helical" evidence="12">
    <location>
        <begin position="131"/>
        <end position="154"/>
    </location>
</feature>
<evidence type="ECO:0000313" key="15">
    <source>
        <dbReference type="EMBL" id="AIF40963.1"/>
    </source>
</evidence>
<sequence length="333" mass="35928">MTNDFNPIEPESVEQAAISPETVRETRLPDGSPTPELTEGDPKRDGAAAPLTRRKLYMRRFMRNKGGVLGLVILLGLIVFSIVGGFFTQWNYTDPDFLTLQQGPGGSHFFGTNQAGNDTYAQAVHGLQRSIIIGVSVSALTTIISAIVGAWAAYVGGRLEKLTLGLIHFLLVVPSFLILALISTYFQGDWRVLIFVLTLFGWVFSARIVWTISTSVREREYVAAAEFMGVPTTKVVLRHVIPNIGSLLIVNFTLGVVSTIMSETGLSFLGFGIKQPDVSLGSMLADGANSVYSAPWLFAFPSLLLVMLTVSMALIGDGLRDALDPNSKAGGNA</sequence>
<dbReference type="AlphaFoldDB" id="A0A075JLP0"/>
<keyword evidence="16" id="KW-1185">Reference proteome</keyword>
<name>A0A075JLP0_9MICO</name>
<evidence type="ECO:0000256" key="7">
    <source>
        <dbReference type="ARBA" id="ARBA00022927"/>
    </source>
</evidence>
<dbReference type="GO" id="GO:0055085">
    <property type="term" value="P:transmembrane transport"/>
    <property type="evidence" value="ECO:0007669"/>
    <property type="project" value="InterPro"/>
</dbReference>
<dbReference type="CDD" id="cd06261">
    <property type="entry name" value="TM_PBP2"/>
    <property type="match status" value="1"/>
</dbReference>
<dbReference type="SUPFAM" id="SSF161098">
    <property type="entry name" value="MetI-like"/>
    <property type="match status" value="1"/>
</dbReference>
<evidence type="ECO:0000256" key="6">
    <source>
        <dbReference type="ARBA" id="ARBA00022856"/>
    </source>
</evidence>
<evidence type="ECO:0000256" key="4">
    <source>
        <dbReference type="ARBA" id="ARBA00022519"/>
    </source>
</evidence>
<dbReference type="RefSeq" id="WP_081873672.1">
    <property type="nucleotide sequence ID" value="NZ_CAKZHM010000188.1"/>
</dbReference>
<evidence type="ECO:0000313" key="16">
    <source>
        <dbReference type="Proteomes" id="UP000027986"/>
    </source>
</evidence>
<dbReference type="Pfam" id="PF12911">
    <property type="entry name" value="OppC_N"/>
    <property type="match status" value="1"/>
</dbReference>
<dbReference type="PROSITE" id="PS50928">
    <property type="entry name" value="ABC_TM1"/>
    <property type="match status" value="1"/>
</dbReference>
<keyword evidence="7" id="KW-0653">Protein transport</keyword>
<feature type="region of interest" description="Disordered" evidence="13">
    <location>
        <begin position="1"/>
        <end position="48"/>
    </location>
</feature>
<dbReference type="PANTHER" id="PTHR43386:SF2">
    <property type="entry name" value="OLIGOPEPTIDE TRANSPORT SYSTEM PERMEASE PROTEIN OPPC"/>
    <property type="match status" value="1"/>
</dbReference>
<gene>
    <name evidence="15" type="ORF">HX89_08435</name>
</gene>
<feature type="transmembrane region" description="Helical" evidence="12">
    <location>
        <begin position="68"/>
        <end position="90"/>
    </location>
</feature>
<dbReference type="PANTHER" id="PTHR43386">
    <property type="entry name" value="OLIGOPEPTIDE TRANSPORT SYSTEM PERMEASE PROTEIN APPC"/>
    <property type="match status" value="1"/>
</dbReference>
<evidence type="ECO:0000256" key="13">
    <source>
        <dbReference type="SAM" id="MobiDB-lite"/>
    </source>
</evidence>
<dbReference type="Gene3D" id="1.10.3720.10">
    <property type="entry name" value="MetI-like"/>
    <property type="match status" value="1"/>
</dbReference>
<accession>A0A075JLP0</accession>
<feature type="transmembrane region" description="Helical" evidence="12">
    <location>
        <begin position="293"/>
        <end position="315"/>
    </location>
</feature>
<evidence type="ECO:0000259" key="14">
    <source>
        <dbReference type="PROSITE" id="PS50928"/>
    </source>
</evidence>
<keyword evidence="5 12" id="KW-0812">Transmembrane</keyword>
<organism evidence="15 16">
    <name type="scientific">Dermacoccus nishinomiyaensis</name>
    <dbReference type="NCBI Taxonomy" id="1274"/>
    <lineage>
        <taxon>Bacteria</taxon>
        <taxon>Bacillati</taxon>
        <taxon>Actinomycetota</taxon>
        <taxon>Actinomycetes</taxon>
        <taxon>Micrococcales</taxon>
        <taxon>Dermacoccaceae</taxon>
        <taxon>Dermacoccus</taxon>
    </lineage>
</organism>
<dbReference type="EMBL" id="CP008889">
    <property type="protein sequence ID" value="AIF40963.1"/>
    <property type="molecule type" value="Genomic_DNA"/>
</dbReference>
<evidence type="ECO:0000256" key="3">
    <source>
        <dbReference type="ARBA" id="ARBA00022475"/>
    </source>
</evidence>
<feature type="transmembrane region" description="Helical" evidence="12">
    <location>
        <begin position="192"/>
        <end position="210"/>
    </location>
</feature>
<dbReference type="Pfam" id="PF00528">
    <property type="entry name" value="BPD_transp_1"/>
    <property type="match status" value="1"/>
</dbReference>
<evidence type="ECO:0000256" key="2">
    <source>
        <dbReference type="ARBA" id="ARBA00022448"/>
    </source>
</evidence>
<dbReference type="InterPro" id="IPR035906">
    <property type="entry name" value="MetI-like_sf"/>
</dbReference>
<evidence type="ECO:0000256" key="5">
    <source>
        <dbReference type="ARBA" id="ARBA00022692"/>
    </source>
</evidence>
<proteinExistence type="inferred from homology"/>
<dbReference type="HOGENOM" id="CLU_028518_1_3_11"/>
<comment type="similarity">
    <text evidence="10">Belongs to the binding-protein-dependent transport system permease family. OppBC subfamily.</text>
</comment>
<evidence type="ECO:0000256" key="9">
    <source>
        <dbReference type="ARBA" id="ARBA00023136"/>
    </source>
</evidence>
<protein>
    <recommendedName>
        <fullName evidence="11">Oligopeptide transport system permease protein OppC</fullName>
    </recommendedName>
</protein>
<dbReference type="InterPro" id="IPR025966">
    <property type="entry name" value="OppC_N"/>
</dbReference>
<keyword evidence="4" id="KW-0997">Cell inner membrane</keyword>
<evidence type="ECO:0000256" key="10">
    <source>
        <dbReference type="ARBA" id="ARBA00024202"/>
    </source>
</evidence>
<keyword evidence="3" id="KW-1003">Cell membrane</keyword>
<keyword evidence="6" id="KW-0571">Peptide transport</keyword>
<keyword evidence="9 12" id="KW-0472">Membrane</keyword>
<dbReference type="InterPro" id="IPR050366">
    <property type="entry name" value="BP-dependent_transpt_permease"/>
</dbReference>